<feature type="signal peptide" evidence="1">
    <location>
        <begin position="1"/>
        <end position="27"/>
    </location>
</feature>
<comment type="caution">
    <text evidence="3">The sequence shown here is derived from an EMBL/GenBank/DDBJ whole genome shotgun (WGS) entry which is preliminary data.</text>
</comment>
<dbReference type="AlphaFoldDB" id="A0A0L0MJI9"/>
<evidence type="ECO:0000259" key="2">
    <source>
        <dbReference type="Pfam" id="PF22003"/>
    </source>
</evidence>
<dbReference type="PATRIC" id="fig|242163.4.peg.167"/>
<evidence type="ECO:0000313" key="3">
    <source>
        <dbReference type="EMBL" id="KND62475.1"/>
    </source>
</evidence>
<evidence type="ECO:0000256" key="1">
    <source>
        <dbReference type="SAM" id="SignalP"/>
    </source>
</evidence>
<sequence>MRRMRLFPKAVRLAAIAPLFVSTGASATCTYLNGESPRTYTYTVPPLTFSRDTAVGTVLYTQRLPAQPPTVPFASCSGGGVPNRSVTGGAMVTSNPYTFATNVPGVGVRFYDAGPTGTGYRYWGAGNQQSFNGNCGWSNEVLGLEVVATGQIGSGTIDGSTVATFSLDGLLISTLQITPFPVTGSSCSVNTQNITVKMPTVNTSAL</sequence>
<protein>
    <recommendedName>
        <fullName evidence="2">MrkD-like receptor binding domain-containing protein</fullName>
    </recommendedName>
</protein>
<proteinExistence type="predicted"/>
<keyword evidence="1" id="KW-0732">Signal</keyword>
<name>A0A0L0MJI9_9BURK</name>
<dbReference type="Proteomes" id="UP000036959">
    <property type="component" value="Unassembled WGS sequence"/>
</dbReference>
<organism evidence="3 4">
    <name type="scientific">Candidatus Burkholderia verschuerenii</name>
    <dbReference type="NCBI Taxonomy" id="242163"/>
    <lineage>
        <taxon>Bacteria</taxon>
        <taxon>Pseudomonadati</taxon>
        <taxon>Pseudomonadota</taxon>
        <taxon>Betaproteobacteria</taxon>
        <taxon>Burkholderiales</taxon>
        <taxon>Burkholderiaceae</taxon>
        <taxon>Burkholderia</taxon>
    </lineage>
</organism>
<dbReference type="EMBL" id="LFJJ01000001">
    <property type="protein sequence ID" value="KND62475.1"/>
    <property type="molecule type" value="Genomic_DNA"/>
</dbReference>
<gene>
    <name evidence="3" type="ORF">BVER_01700</name>
</gene>
<reference evidence="4" key="1">
    <citation type="submission" date="2015-06" db="EMBL/GenBank/DDBJ databases">
        <title>Comparative genomics of Burkholderia leaf nodule symbionts.</title>
        <authorList>
            <person name="Carlier A."/>
            <person name="Eberl L."/>
            <person name="Pinto-Carbo M."/>
        </authorList>
    </citation>
    <scope>NUCLEOTIDE SEQUENCE [LARGE SCALE GENOMIC DNA]</scope>
    <source>
        <strain evidence="4">UZHbot4</strain>
    </source>
</reference>
<dbReference type="Gene3D" id="2.60.40.3310">
    <property type="match status" value="1"/>
</dbReference>
<accession>A0A0L0MJI9</accession>
<feature type="domain" description="MrkD-like receptor binding" evidence="2">
    <location>
        <begin position="50"/>
        <end position="166"/>
    </location>
</feature>
<feature type="chain" id="PRO_5005544347" description="MrkD-like receptor binding domain-containing protein" evidence="1">
    <location>
        <begin position="28"/>
        <end position="206"/>
    </location>
</feature>
<evidence type="ECO:0000313" key="4">
    <source>
        <dbReference type="Proteomes" id="UP000036959"/>
    </source>
</evidence>
<dbReference type="Pfam" id="PF22003">
    <property type="entry name" value="MrkDrd"/>
    <property type="match status" value="1"/>
</dbReference>
<keyword evidence="4" id="KW-1185">Reference proteome</keyword>
<dbReference type="InterPro" id="IPR054160">
    <property type="entry name" value="MrkD_recept-bd"/>
</dbReference>